<dbReference type="EMBL" id="DS985250">
    <property type="protein sequence ID" value="EDV22277.1"/>
    <property type="molecule type" value="Genomic_DNA"/>
</dbReference>
<dbReference type="InterPro" id="IPR012423">
    <property type="entry name" value="Eaf7/MRGBP"/>
</dbReference>
<keyword evidence="3" id="KW-0156">Chromatin regulator</keyword>
<evidence type="ECO:0000256" key="1">
    <source>
        <dbReference type="ARBA" id="ARBA00004123"/>
    </source>
</evidence>
<dbReference type="GO" id="GO:0006357">
    <property type="term" value="P:regulation of transcription by RNA polymerase II"/>
    <property type="evidence" value="ECO:0000318"/>
    <property type="project" value="GO_Central"/>
</dbReference>
<dbReference type="eggNOG" id="KOG4051">
    <property type="taxonomic scope" value="Eukaryota"/>
</dbReference>
<dbReference type="PANTHER" id="PTHR13581:SF5">
    <property type="entry name" value="MRG_MORF4L-BINDING PROTEIN"/>
    <property type="match status" value="1"/>
</dbReference>
<evidence type="ECO:0000256" key="5">
    <source>
        <dbReference type="ARBA" id="ARBA00023163"/>
    </source>
</evidence>
<evidence type="ECO:0000256" key="2">
    <source>
        <dbReference type="ARBA" id="ARBA00007117"/>
    </source>
</evidence>
<dbReference type="GO" id="GO:0035267">
    <property type="term" value="C:NuA4 histone acetyltransferase complex"/>
    <property type="evidence" value="ECO:0000318"/>
    <property type="project" value="GO_Central"/>
</dbReference>
<reference evidence="8 9" key="1">
    <citation type="journal article" date="2008" name="Nature">
        <title>The Trichoplax genome and the nature of placozoans.</title>
        <authorList>
            <person name="Srivastava M."/>
            <person name="Begovic E."/>
            <person name="Chapman J."/>
            <person name="Putnam N.H."/>
            <person name="Hellsten U."/>
            <person name="Kawashima T."/>
            <person name="Kuo A."/>
            <person name="Mitros T."/>
            <person name="Salamov A."/>
            <person name="Carpenter M.L."/>
            <person name="Signorovitch A.Y."/>
            <person name="Moreno M.A."/>
            <person name="Kamm K."/>
            <person name="Grimwood J."/>
            <person name="Schmutz J."/>
            <person name="Shapiro H."/>
            <person name="Grigoriev I.V."/>
            <person name="Buss L.W."/>
            <person name="Schierwater B."/>
            <person name="Dellaporta S.L."/>
            <person name="Rokhsar D.S."/>
        </authorList>
    </citation>
    <scope>NUCLEOTIDE SEQUENCE [LARGE SCALE GENOMIC DNA]</scope>
    <source>
        <strain evidence="8 9">Grell-BS-1999</strain>
    </source>
</reference>
<dbReference type="PANTHER" id="PTHR13581">
    <property type="entry name" value="MRG-BINDING PROTEIN"/>
    <property type="match status" value="1"/>
</dbReference>
<dbReference type="KEGG" id="tad:TRIADDRAFT_59360"/>
<protein>
    <recommendedName>
        <fullName evidence="10">MRG-binding protein</fullName>
    </recommendedName>
</protein>
<comment type="similarity">
    <text evidence="2">Belongs to the EAF7 family.</text>
</comment>
<name>B3S4V5_TRIAD</name>
<dbReference type="GO" id="GO:0005634">
    <property type="term" value="C:nucleus"/>
    <property type="evidence" value="ECO:0007669"/>
    <property type="project" value="UniProtKB-SubCell"/>
</dbReference>
<dbReference type="OMA" id="CLFYAMR"/>
<dbReference type="Pfam" id="PF07904">
    <property type="entry name" value="Eaf7"/>
    <property type="match status" value="1"/>
</dbReference>
<evidence type="ECO:0000256" key="6">
    <source>
        <dbReference type="ARBA" id="ARBA00023242"/>
    </source>
</evidence>
<dbReference type="GO" id="GO:0006325">
    <property type="term" value="P:chromatin organization"/>
    <property type="evidence" value="ECO:0007669"/>
    <property type="project" value="UniProtKB-KW"/>
</dbReference>
<dbReference type="InParanoid" id="B3S4V5"/>
<dbReference type="AlphaFoldDB" id="B3S4V5"/>
<evidence type="ECO:0008006" key="10">
    <source>
        <dbReference type="Google" id="ProtNLM"/>
    </source>
</evidence>
<dbReference type="RefSeq" id="XP_002115432.1">
    <property type="nucleotide sequence ID" value="XM_002115396.1"/>
</dbReference>
<keyword evidence="6" id="KW-0539">Nucleus</keyword>
<evidence type="ECO:0000256" key="7">
    <source>
        <dbReference type="SAM" id="MobiDB-lite"/>
    </source>
</evidence>
<evidence type="ECO:0000313" key="9">
    <source>
        <dbReference type="Proteomes" id="UP000009022"/>
    </source>
</evidence>
<accession>B3S4V5</accession>
<evidence type="ECO:0000256" key="3">
    <source>
        <dbReference type="ARBA" id="ARBA00022853"/>
    </source>
</evidence>
<dbReference type="STRING" id="10228.B3S4V5"/>
<comment type="subcellular location">
    <subcellularLocation>
        <location evidence="1">Nucleus</location>
    </subcellularLocation>
</comment>
<keyword evidence="5" id="KW-0804">Transcription</keyword>
<keyword evidence="4" id="KW-0805">Transcription regulation</keyword>
<dbReference type="HOGENOM" id="CLU_080546_0_1_1"/>
<proteinExistence type="inferred from homology"/>
<gene>
    <name evidence="8" type="ORF">TRIADDRAFT_59360</name>
</gene>
<dbReference type="GeneID" id="6756523"/>
<dbReference type="PhylomeDB" id="B3S4V5"/>
<dbReference type="Proteomes" id="UP000009022">
    <property type="component" value="Unassembled WGS sequence"/>
</dbReference>
<evidence type="ECO:0000313" key="8">
    <source>
        <dbReference type="EMBL" id="EDV22277.1"/>
    </source>
</evidence>
<evidence type="ECO:0000256" key="4">
    <source>
        <dbReference type="ARBA" id="ARBA00023015"/>
    </source>
</evidence>
<organism evidence="8 9">
    <name type="scientific">Trichoplax adhaerens</name>
    <name type="common">Trichoplax reptans</name>
    <dbReference type="NCBI Taxonomy" id="10228"/>
    <lineage>
        <taxon>Eukaryota</taxon>
        <taxon>Metazoa</taxon>
        <taxon>Placozoa</taxon>
        <taxon>Uniplacotomia</taxon>
        <taxon>Trichoplacea</taxon>
        <taxon>Trichoplacidae</taxon>
        <taxon>Trichoplax</taxon>
    </lineage>
</organism>
<dbReference type="OrthoDB" id="5595141at2759"/>
<sequence>MATEATWTADMEVKLFRAMKGHKPVGVHKHFQMAFIHQRLQELTGENLSVKSVWDHLNTLYDLAALDEMEIYSMPTEEVDFSLPEDYISESALPIVDDDSSPARKRAKASTPQPSSPGIKRKR</sequence>
<feature type="region of interest" description="Disordered" evidence="7">
    <location>
        <begin position="93"/>
        <end position="123"/>
    </location>
</feature>
<dbReference type="CTD" id="6756523"/>
<keyword evidence="9" id="KW-1185">Reference proteome</keyword>